<evidence type="ECO:0000313" key="2">
    <source>
        <dbReference type="Proteomes" id="UP000219356"/>
    </source>
</evidence>
<dbReference type="EMBL" id="OBEK01000002">
    <property type="protein sequence ID" value="SNZ10820.1"/>
    <property type="molecule type" value="Genomic_DNA"/>
</dbReference>
<sequence>MKTVYDVMQLLKTFGIFVYIGDRNLDLLMMQSELRELYTNNLLSLEEYGQANMILTKEISALSDSHEGAGNNE</sequence>
<evidence type="ECO:0000313" key="1">
    <source>
        <dbReference type="EMBL" id="SNZ10820.1"/>
    </source>
</evidence>
<dbReference type="OrthoDB" id="2361671at2"/>
<name>A0A285NMT8_9BACI</name>
<protein>
    <submittedName>
        <fullName evidence="1">Uncharacterized protein YqgQ</fullName>
    </submittedName>
</protein>
<dbReference type="Proteomes" id="UP000219356">
    <property type="component" value="Unassembled WGS sequence"/>
</dbReference>
<dbReference type="STRING" id="586416.GZ22_09175"/>
<keyword evidence="2" id="KW-1185">Reference proteome</keyword>
<reference evidence="2" key="1">
    <citation type="submission" date="2017-09" db="EMBL/GenBank/DDBJ databases">
        <authorList>
            <person name="Varghese N."/>
            <person name="Submissions S."/>
        </authorList>
    </citation>
    <scope>NUCLEOTIDE SEQUENCE [LARGE SCALE GENOMIC DNA]</scope>
    <source>
        <strain evidence="2">CGMCC 1.8913</strain>
    </source>
</reference>
<dbReference type="InterPro" id="IPR009256">
    <property type="entry name" value="YqgQ-like"/>
</dbReference>
<dbReference type="Gene3D" id="1.10.287.760">
    <property type="entry name" value="YqgQ-like"/>
    <property type="match status" value="1"/>
</dbReference>
<organism evidence="1 2">
    <name type="scientific">Terribacillus aidingensis</name>
    <dbReference type="NCBI Taxonomy" id="586416"/>
    <lineage>
        <taxon>Bacteria</taxon>
        <taxon>Bacillati</taxon>
        <taxon>Bacillota</taxon>
        <taxon>Bacilli</taxon>
        <taxon>Bacillales</taxon>
        <taxon>Bacillaceae</taxon>
        <taxon>Terribacillus</taxon>
    </lineage>
</organism>
<dbReference type="SUPFAM" id="SSF158379">
    <property type="entry name" value="YqgQ-like"/>
    <property type="match status" value="1"/>
</dbReference>
<dbReference type="AlphaFoldDB" id="A0A285NMT8"/>
<dbReference type="RefSeq" id="WP_097041435.1">
    <property type="nucleotide sequence ID" value="NZ_OBEK01000002.1"/>
</dbReference>
<gene>
    <name evidence="1" type="ORF">SAMN05421503_1871</name>
</gene>
<dbReference type="Pfam" id="PF06014">
    <property type="entry name" value="YqgQ-like"/>
    <property type="match status" value="1"/>
</dbReference>
<proteinExistence type="predicted"/>
<accession>A0A285NMT8</accession>
<dbReference type="InterPro" id="IPR023164">
    <property type="entry name" value="YqgQ-like_sf"/>
</dbReference>